<gene>
    <name evidence="11" type="ORF">HMPREF9302_01590</name>
</gene>
<evidence type="ECO:0000313" key="12">
    <source>
        <dbReference type="Proteomes" id="UP000029614"/>
    </source>
</evidence>
<keyword evidence="5" id="KW-0378">Hydrolase</keyword>
<reference evidence="11 12" key="1">
    <citation type="submission" date="2014-07" db="EMBL/GenBank/DDBJ databases">
        <authorList>
            <person name="McCorrison J."/>
            <person name="Sanka R."/>
            <person name="Torralba M."/>
            <person name="Gillis M."/>
            <person name="Haft D.H."/>
            <person name="Methe B."/>
            <person name="Sutton G."/>
            <person name="Nelson K.E."/>
        </authorList>
    </citation>
    <scope>NUCLEOTIDE SEQUENCE [LARGE SCALE GENOMIC DNA]</scope>
    <source>
        <strain evidence="11 12">DNF00058</strain>
    </source>
</reference>
<dbReference type="Gene3D" id="3.60.140.10">
    <property type="entry name" value="CNF1/YfiH-like putative cysteine hydrolases"/>
    <property type="match status" value="1"/>
</dbReference>
<protein>
    <recommendedName>
        <fullName evidence="10">Purine nucleoside phosphorylase</fullName>
    </recommendedName>
</protein>
<evidence type="ECO:0000256" key="10">
    <source>
        <dbReference type="RuleBase" id="RU361274"/>
    </source>
</evidence>
<evidence type="ECO:0000256" key="4">
    <source>
        <dbReference type="ARBA" id="ARBA00022723"/>
    </source>
</evidence>
<evidence type="ECO:0000256" key="6">
    <source>
        <dbReference type="ARBA" id="ARBA00022833"/>
    </source>
</evidence>
<dbReference type="NCBIfam" id="TIGR00726">
    <property type="entry name" value="peptidoglycan editing factor PgeF"/>
    <property type="match status" value="1"/>
</dbReference>
<keyword evidence="4" id="KW-0479">Metal-binding</keyword>
<dbReference type="InterPro" id="IPR038371">
    <property type="entry name" value="Cu_polyphenol_OxRdtase_sf"/>
</dbReference>
<keyword evidence="3" id="KW-0808">Transferase</keyword>
<evidence type="ECO:0000313" key="11">
    <source>
        <dbReference type="EMBL" id="KGF52860.1"/>
    </source>
</evidence>
<dbReference type="AlphaFoldDB" id="A0A096B1D3"/>
<dbReference type="SUPFAM" id="SSF64438">
    <property type="entry name" value="CNF1/YfiH-like putative cysteine hydrolases"/>
    <property type="match status" value="1"/>
</dbReference>
<evidence type="ECO:0000256" key="5">
    <source>
        <dbReference type="ARBA" id="ARBA00022801"/>
    </source>
</evidence>
<evidence type="ECO:0000256" key="1">
    <source>
        <dbReference type="ARBA" id="ARBA00000553"/>
    </source>
</evidence>
<dbReference type="GO" id="GO:0017061">
    <property type="term" value="F:S-methyl-5-thioadenosine phosphorylase activity"/>
    <property type="evidence" value="ECO:0007669"/>
    <property type="project" value="UniProtKB-EC"/>
</dbReference>
<comment type="similarity">
    <text evidence="2 10">Belongs to the purine nucleoside phosphorylase YfiH/LACC1 family.</text>
</comment>
<name>A0A096B1D3_9BACT</name>
<keyword evidence="12" id="KW-1185">Reference proteome</keyword>
<dbReference type="GO" id="GO:0016787">
    <property type="term" value="F:hydrolase activity"/>
    <property type="evidence" value="ECO:0007669"/>
    <property type="project" value="UniProtKB-KW"/>
</dbReference>
<dbReference type="InterPro" id="IPR003730">
    <property type="entry name" value="Cu_polyphenol_OxRdtase"/>
</dbReference>
<dbReference type="OrthoDB" id="4279at2"/>
<evidence type="ECO:0000256" key="2">
    <source>
        <dbReference type="ARBA" id="ARBA00007353"/>
    </source>
</evidence>
<dbReference type="Proteomes" id="UP000029614">
    <property type="component" value="Unassembled WGS sequence"/>
</dbReference>
<evidence type="ECO:0000256" key="9">
    <source>
        <dbReference type="ARBA" id="ARBA00049893"/>
    </source>
</evidence>
<dbReference type="RefSeq" id="WP_036854116.1">
    <property type="nucleotide sequence ID" value="NZ_JRNU01000005.1"/>
</dbReference>
<dbReference type="PANTHER" id="PTHR30616:SF2">
    <property type="entry name" value="PURINE NUCLEOSIDE PHOSPHORYLASE LACC1"/>
    <property type="match status" value="1"/>
</dbReference>
<sequence>MSKPLLHYYNISSEVVAFSTTRHGGKSKGTFGTLNINAYRGDDPIAVEANLEAVAKEINVPKERIIRQHQVHGTDSRIIAEEFFLLPTEVKKQILEGSDALLTDVQGVCIGVHTADCVPVLLYDTVHHAAAAIHAGWRGTVKHIVRKTIYSMMNVYNTAPKDLKAVIGPCISLKNFEVGQEVYNQFAEANFDMDKVSKFYEKWHINLPLANEYELLSLGVRPNNIFQSGICTYDNYEDYFSARRIKENFGTIYTGIILKK</sequence>
<comment type="catalytic activity">
    <reaction evidence="8">
        <text>adenosine + phosphate = alpha-D-ribose 1-phosphate + adenine</text>
        <dbReference type="Rhea" id="RHEA:27642"/>
        <dbReference type="ChEBI" id="CHEBI:16335"/>
        <dbReference type="ChEBI" id="CHEBI:16708"/>
        <dbReference type="ChEBI" id="CHEBI:43474"/>
        <dbReference type="ChEBI" id="CHEBI:57720"/>
        <dbReference type="EC" id="2.4.2.1"/>
    </reaction>
    <physiologicalReaction direction="left-to-right" evidence="8">
        <dbReference type="Rhea" id="RHEA:27643"/>
    </physiologicalReaction>
</comment>
<comment type="catalytic activity">
    <reaction evidence="7">
        <text>adenosine + H2O + H(+) = inosine + NH4(+)</text>
        <dbReference type="Rhea" id="RHEA:24408"/>
        <dbReference type="ChEBI" id="CHEBI:15377"/>
        <dbReference type="ChEBI" id="CHEBI:15378"/>
        <dbReference type="ChEBI" id="CHEBI:16335"/>
        <dbReference type="ChEBI" id="CHEBI:17596"/>
        <dbReference type="ChEBI" id="CHEBI:28938"/>
        <dbReference type="EC" id="3.5.4.4"/>
    </reaction>
    <physiologicalReaction direction="left-to-right" evidence="7">
        <dbReference type="Rhea" id="RHEA:24409"/>
    </physiologicalReaction>
</comment>
<accession>A0A096B1D3</accession>
<organism evidence="11 12">
    <name type="scientific">Prevotella amnii DNF00058</name>
    <dbReference type="NCBI Taxonomy" id="1401066"/>
    <lineage>
        <taxon>Bacteria</taxon>
        <taxon>Pseudomonadati</taxon>
        <taxon>Bacteroidota</taxon>
        <taxon>Bacteroidia</taxon>
        <taxon>Bacteroidales</taxon>
        <taxon>Prevotellaceae</taxon>
        <taxon>Prevotella</taxon>
    </lineage>
</organism>
<keyword evidence="6" id="KW-0862">Zinc</keyword>
<proteinExistence type="inferred from homology"/>
<evidence type="ECO:0000256" key="8">
    <source>
        <dbReference type="ARBA" id="ARBA00048968"/>
    </source>
</evidence>
<dbReference type="PANTHER" id="PTHR30616">
    <property type="entry name" value="UNCHARACTERIZED PROTEIN YFIH"/>
    <property type="match status" value="1"/>
</dbReference>
<dbReference type="GO" id="GO:0005507">
    <property type="term" value="F:copper ion binding"/>
    <property type="evidence" value="ECO:0007669"/>
    <property type="project" value="TreeGrafter"/>
</dbReference>
<evidence type="ECO:0000256" key="3">
    <source>
        <dbReference type="ARBA" id="ARBA00022679"/>
    </source>
</evidence>
<evidence type="ECO:0000256" key="7">
    <source>
        <dbReference type="ARBA" id="ARBA00047989"/>
    </source>
</evidence>
<dbReference type="CDD" id="cd16833">
    <property type="entry name" value="YfiH"/>
    <property type="match status" value="1"/>
</dbReference>
<dbReference type="Pfam" id="PF02578">
    <property type="entry name" value="Cu-oxidase_4"/>
    <property type="match status" value="1"/>
</dbReference>
<dbReference type="InterPro" id="IPR011324">
    <property type="entry name" value="Cytotoxic_necrot_fac-like_cat"/>
</dbReference>
<comment type="catalytic activity">
    <reaction evidence="1">
        <text>inosine + phosphate = alpha-D-ribose 1-phosphate + hypoxanthine</text>
        <dbReference type="Rhea" id="RHEA:27646"/>
        <dbReference type="ChEBI" id="CHEBI:17368"/>
        <dbReference type="ChEBI" id="CHEBI:17596"/>
        <dbReference type="ChEBI" id="CHEBI:43474"/>
        <dbReference type="ChEBI" id="CHEBI:57720"/>
        <dbReference type="EC" id="2.4.2.1"/>
    </reaction>
    <physiologicalReaction direction="left-to-right" evidence="1">
        <dbReference type="Rhea" id="RHEA:27647"/>
    </physiologicalReaction>
</comment>
<dbReference type="EMBL" id="JRNU01000005">
    <property type="protein sequence ID" value="KGF52860.1"/>
    <property type="molecule type" value="Genomic_DNA"/>
</dbReference>
<comment type="catalytic activity">
    <reaction evidence="9">
        <text>S-methyl-5'-thioadenosine + phosphate = 5-(methylsulfanyl)-alpha-D-ribose 1-phosphate + adenine</text>
        <dbReference type="Rhea" id="RHEA:11852"/>
        <dbReference type="ChEBI" id="CHEBI:16708"/>
        <dbReference type="ChEBI" id="CHEBI:17509"/>
        <dbReference type="ChEBI" id="CHEBI:43474"/>
        <dbReference type="ChEBI" id="CHEBI:58533"/>
        <dbReference type="EC" id="2.4.2.28"/>
    </reaction>
    <physiologicalReaction direction="left-to-right" evidence="9">
        <dbReference type="Rhea" id="RHEA:11853"/>
    </physiologicalReaction>
</comment>
<comment type="caution">
    <text evidence="11">The sequence shown here is derived from an EMBL/GenBank/DDBJ whole genome shotgun (WGS) entry which is preliminary data.</text>
</comment>